<dbReference type="STRING" id="380358.XALC_0192"/>
<dbReference type="EMBL" id="FP565176">
    <property type="protein sequence ID" value="CBA14737.1"/>
    <property type="molecule type" value="Genomic_DNA"/>
</dbReference>
<gene>
    <name evidence="2" type="ordered locus">XALc_0192</name>
</gene>
<dbReference type="AlphaFoldDB" id="D2U934"/>
<dbReference type="Proteomes" id="UP000001890">
    <property type="component" value="Chromosome"/>
</dbReference>
<evidence type="ECO:0000256" key="1">
    <source>
        <dbReference type="SAM" id="MobiDB-lite"/>
    </source>
</evidence>
<name>D2U934_XANAP</name>
<feature type="region of interest" description="Disordered" evidence="1">
    <location>
        <begin position="62"/>
        <end position="84"/>
    </location>
</feature>
<sequence length="84" mass="9255">MGSAMDLITYISDMTRRRALADACATSPDYLWQIATRWQGRRPSPDLAARIEEATARLGPEMVPKEPLIFGASPQQPEADDAAH</sequence>
<keyword evidence="3" id="KW-1185">Reference proteome</keyword>
<protein>
    <submittedName>
        <fullName evidence="2">Uncharacterized protein</fullName>
    </submittedName>
</protein>
<evidence type="ECO:0000313" key="2">
    <source>
        <dbReference type="EMBL" id="CBA14737.1"/>
    </source>
</evidence>
<proteinExistence type="predicted"/>
<evidence type="ECO:0000313" key="3">
    <source>
        <dbReference type="Proteomes" id="UP000001890"/>
    </source>
</evidence>
<dbReference type="KEGG" id="xal:XALC_0192"/>
<organism evidence="2 3">
    <name type="scientific">Xanthomonas albilineans (strain GPE PC73 / CFBP 7063)</name>
    <dbReference type="NCBI Taxonomy" id="380358"/>
    <lineage>
        <taxon>Bacteria</taxon>
        <taxon>Pseudomonadati</taxon>
        <taxon>Pseudomonadota</taxon>
        <taxon>Gammaproteobacteria</taxon>
        <taxon>Lysobacterales</taxon>
        <taxon>Lysobacteraceae</taxon>
        <taxon>Xanthomonas</taxon>
    </lineage>
</organism>
<reference evidence="2 3" key="1">
    <citation type="journal article" date="2009" name="BMC Genomics">
        <title>The complete genome sequence of Xanthomonas albilineans provides new insights into the reductive genome evolution of the xylem-limited Xanthomonadaceae.</title>
        <authorList>
            <person name="Pieretti I."/>
            <person name="Royer M."/>
            <person name="Barbe V."/>
            <person name="Carrere S."/>
            <person name="Koebnik R."/>
            <person name="Cociancich S."/>
            <person name="Couloux A."/>
            <person name="Darrasse A."/>
            <person name="Gouzy J."/>
            <person name="Jacques M.A."/>
            <person name="Lauber E."/>
            <person name="Manceau C."/>
            <person name="Mangenot S."/>
            <person name="Poussier S."/>
            <person name="Segurens B."/>
            <person name="Szurek B."/>
            <person name="Verdier V."/>
            <person name="Arlat M."/>
            <person name="Rott P."/>
        </authorList>
    </citation>
    <scope>NUCLEOTIDE SEQUENCE [LARGE SCALE GENOMIC DNA]</scope>
    <source>
        <strain evidence="3">GPE PC73 / CFBP 7063</strain>
    </source>
</reference>
<accession>D2U934</accession>